<comment type="caution">
    <text evidence="5">The sequence shown here is derived from an EMBL/GenBank/DDBJ whole genome shotgun (WGS) entry which is preliminary data.</text>
</comment>
<dbReference type="SUPFAM" id="SSF53474">
    <property type="entry name" value="alpha/beta-Hydrolases"/>
    <property type="match status" value="1"/>
</dbReference>
<name>A0ABP6YAP2_9ACTN</name>
<evidence type="ECO:0000313" key="6">
    <source>
        <dbReference type="Proteomes" id="UP001500767"/>
    </source>
</evidence>
<keyword evidence="3 5" id="KW-0378">Hydrolase</keyword>
<gene>
    <name evidence="5" type="ORF">GCM10022197_41390</name>
</gene>
<dbReference type="PANTHER" id="PTHR21661:SF35">
    <property type="entry name" value="EPOXIDE HYDROLASE"/>
    <property type="match status" value="1"/>
</dbReference>
<dbReference type="EMBL" id="BAAAYR010000007">
    <property type="protein sequence ID" value="GAA3579578.1"/>
    <property type="molecule type" value="Genomic_DNA"/>
</dbReference>
<protein>
    <submittedName>
        <fullName evidence="5">Alpha/beta fold hydrolase</fullName>
    </submittedName>
</protein>
<dbReference type="RefSeq" id="WP_204913017.1">
    <property type="nucleotide sequence ID" value="NZ_BAAAYR010000007.1"/>
</dbReference>
<dbReference type="InterPro" id="IPR016292">
    <property type="entry name" value="Epoxide_hydrolase"/>
</dbReference>
<dbReference type="PANTHER" id="PTHR21661">
    <property type="entry name" value="EPOXIDE HYDROLASE 1-RELATED"/>
    <property type="match status" value="1"/>
</dbReference>
<keyword evidence="2" id="KW-0058">Aromatic hydrocarbons catabolism</keyword>
<dbReference type="Pfam" id="PF06441">
    <property type="entry name" value="EHN"/>
    <property type="match status" value="1"/>
</dbReference>
<dbReference type="InterPro" id="IPR029058">
    <property type="entry name" value="AB_hydrolase_fold"/>
</dbReference>
<evidence type="ECO:0000313" key="5">
    <source>
        <dbReference type="EMBL" id="GAA3579578.1"/>
    </source>
</evidence>
<organism evidence="5 6">
    <name type="scientific">Microlunatus spumicola</name>
    <dbReference type="NCBI Taxonomy" id="81499"/>
    <lineage>
        <taxon>Bacteria</taxon>
        <taxon>Bacillati</taxon>
        <taxon>Actinomycetota</taxon>
        <taxon>Actinomycetes</taxon>
        <taxon>Propionibacteriales</taxon>
        <taxon>Propionibacteriaceae</taxon>
        <taxon>Microlunatus</taxon>
    </lineage>
</organism>
<dbReference type="PIRSF" id="PIRSF001112">
    <property type="entry name" value="Epoxide_hydrolase"/>
    <property type="match status" value="1"/>
</dbReference>
<sequence length="382" mass="42198">MTTDVRPFALHVPEAALDDLRERLRRTRWPEAETVARADGTPDWSQGPPLAYVRDLVDHWATAYDWRRVEAALNAHGQALTQVDGLDLHLLHVRSPRADARPLVITHGWPSSVLEPLAVMDALADPGDDDLPAFHVVAPSLPGFGFGGRPAATGWDVDRTADAWVELMARLGHDRFYAAGGDWGGRVTAALGHRHPDRVAGLHSFTPYVVEPEDRGGLTETEQRWVEATDTFRRTGGGYSLEQSTRPQTVAYLLTDSPVAQLTWVLDKLWAWTDHDGDLAAALTVDQVLDTVTLYWLSGTGGSSARFYAENFPPDNAGEVGVPSAATVFPADIEKVPRAWVERRFTDLRSFTRAERGGHFPMLEVPDTYVDALRHAFAAMPW</sequence>
<evidence type="ECO:0000259" key="4">
    <source>
        <dbReference type="Pfam" id="PF06441"/>
    </source>
</evidence>
<reference evidence="6" key="1">
    <citation type="journal article" date="2019" name="Int. J. Syst. Evol. Microbiol.">
        <title>The Global Catalogue of Microorganisms (GCM) 10K type strain sequencing project: providing services to taxonomists for standard genome sequencing and annotation.</title>
        <authorList>
            <consortium name="The Broad Institute Genomics Platform"/>
            <consortium name="The Broad Institute Genome Sequencing Center for Infectious Disease"/>
            <person name="Wu L."/>
            <person name="Ma J."/>
        </authorList>
    </citation>
    <scope>NUCLEOTIDE SEQUENCE [LARGE SCALE GENOMIC DNA]</scope>
    <source>
        <strain evidence="6">JCM 16540</strain>
    </source>
</reference>
<dbReference type="InterPro" id="IPR010497">
    <property type="entry name" value="Epoxide_hydro_N"/>
</dbReference>
<dbReference type="GO" id="GO:0016787">
    <property type="term" value="F:hydrolase activity"/>
    <property type="evidence" value="ECO:0007669"/>
    <property type="project" value="UniProtKB-KW"/>
</dbReference>
<comment type="similarity">
    <text evidence="1">Belongs to the peptidase S33 family.</text>
</comment>
<keyword evidence="6" id="KW-1185">Reference proteome</keyword>
<dbReference type="PRINTS" id="PR00412">
    <property type="entry name" value="EPOXHYDRLASE"/>
</dbReference>
<accession>A0ABP6YAP2</accession>
<dbReference type="Proteomes" id="UP001500767">
    <property type="component" value="Unassembled WGS sequence"/>
</dbReference>
<proteinExistence type="inferred from homology"/>
<dbReference type="Gene3D" id="3.40.50.1820">
    <property type="entry name" value="alpha/beta hydrolase"/>
    <property type="match status" value="1"/>
</dbReference>
<feature type="domain" description="Epoxide hydrolase N-terminal" evidence="4">
    <location>
        <begin position="5"/>
        <end position="115"/>
    </location>
</feature>
<evidence type="ECO:0000256" key="3">
    <source>
        <dbReference type="ARBA" id="ARBA00022801"/>
    </source>
</evidence>
<evidence type="ECO:0000256" key="2">
    <source>
        <dbReference type="ARBA" id="ARBA00022797"/>
    </source>
</evidence>
<evidence type="ECO:0000256" key="1">
    <source>
        <dbReference type="ARBA" id="ARBA00010088"/>
    </source>
</evidence>
<dbReference type="InterPro" id="IPR000639">
    <property type="entry name" value="Epox_hydrolase-like"/>
</dbReference>